<dbReference type="Proteomes" id="UP000027195">
    <property type="component" value="Unassembled WGS sequence"/>
</dbReference>
<protein>
    <submittedName>
        <fullName evidence="2">Uncharacterized protein</fullName>
    </submittedName>
</protein>
<reference evidence="3" key="1">
    <citation type="journal article" date="2014" name="Proc. Natl. Acad. Sci. U.S.A.">
        <title>Extensive sampling of basidiomycete genomes demonstrates inadequacy of the white-rot/brown-rot paradigm for wood decay fungi.</title>
        <authorList>
            <person name="Riley R."/>
            <person name="Salamov A.A."/>
            <person name="Brown D.W."/>
            <person name="Nagy L.G."/>
            <person name="Floudas D."/>
            <person name="Held B.W."/>
            <person name="Levasseur A."/>
            <person name="Lombard V."/>
            <person name="Morin E."/>
            <person name="Otillar R."/>
            <person name="Lindquist E.A."/>
            <person name="Sun H."/>
            <person name="LaButti K.M."/>
            <person name="Schmutz J."/>
            <person name="Jabbour D."/>
            <person name="Luo H."/>
            <person name="Baker S.E."/>
            <person name="Pisabarro A.G."/>
            <person name="Walton J.D."/>
            <person name="Blanchette R.A."/>
            <person name="Henrissat B."/>
            <person name="Martin F."/>
            <person name="Cullen D."/>
            <person name="Hibbett D.S."/>
            <person name="Grigoriev I.V."/>
        </authorList>
    </citation>
    <scope>NUCLEOTIDE SEQUENCE [LARGE SCALE GENOMIC DNA]</scope>
    <source>
        <strain evidence="3">FD-172 SS1</strain>
    </source>
</reference>
<organism evidence="2 3">
    <name type="scientific">Botryobasidium botryosum (strain FD-172 SS1)</name>
    <dbReference type="NCBI Taxonomy" id="930990"/>
    <lineage>
        <taxon>Eukaryota</taxon>
        <taxon>Fungi</taxon>
        <taxon>Dikarya</taxon>
        <taxon>Basidiomycota</taxon>
        <taxon>Agaricomycotina</taxon>
        <taxon>Agaricomycetes</taxon>
        <taxon>Cantharellales</taxon>
        <taxon>Botryobasidiaceae</taxon>
        <taxon>Botryobasidium</taxon>
    </lineage>
</organism>
<proteinExistence type="predicted"/>
<evidence type="ECO:0000256" key="1">
    <source>
        <dbReference type="SAM" id="MobiDB-lite"/>
    </source>
</evidence>
<feature type="region of interest" description="Disordered" evidence="1">
    <location>
        <begin position="1"/>
        <end position="57"/>
    </location>
</feature>
<keyword evidence="3" id="KW-1185">Reference proteome</keyword>
<gene>
    <name evidence="2" type="ORF">BOTBODRAFT_642700</name>
</gene>
<name>A0A067M1P4_BOTB1</name>
<dbReference type="InParanoid" id="A0A067M1P4"/>
<accession>A0A067M1P4</accession>
<dbReference type="AlphaFoldDB" id="A0A067M1P4"/>
<evidence type="ECO:0000313" key="2">
    <source>
        <dbReference type="EMBL" id="KDQ09474.1"/>
    </source>
</evidence>
<feature type="region of interest" description="Disordered" evidence="1">
    <location>
        <begin position="82"/>
        <end position="107"/>
    </location>
</feature>
<evidence type="ECO:0000313" key="3">
    <source>
        <dbReference type="Proteomes" id="UP000027195"/>
    </source>
</evidence>
<sequence>MKAGARDRDLNKPPTPPSIRYTQGSHRSGFPSRPESPVHRHAPSPARSVIRAKPMENRPMLPRFRRFSRARCIVCVSSGSERGTWRSSAEGGPRTRDAKSAVTLQDSSSSVRSRLRQCIFKRISIGRQTGYTGATKRDKADSGLSPWRNRSSTRRVSSRSYGVKRGIREAREWWKYEWDAYREQMQISKAGRAPSEYQCLSWRIVQNLWVGESETLKQRGRDFIWVMWDGTASRTSRRAFVNLICRGAIFERKRKVAMAP</sequence>
<dbReference type="HOGENOM" id="CLU_1069539_0_0_1"/>
<feature type="compositionally biased region" description="Basic and acidic residues" evidence="1">
    <location>
        <begin position="1"/>
        <end position="11"/>
    </location>
</feature>
<dbReference type="EMBL" id="KL198078">
    <property type="protein sequence ID" value="KDQ09474.1"/>
    <property type="molecule type" value="Genomic_DNA"/>
</dbReference>
<feature type="region of interest" description="Disordered" evidence="1">
    <location>
        <begin position="131"/>
        <end position="150"/>
    </location>
</feature>